<dbReference type="SUPFAM" id="SSF143575">
    <property type="entry name" value="GAS2 domain-like"/>
    <property type="match status" value="1"/>
</dbReference>
<gene>
    <name evidence="7" type="ORF">LCER1_G008786</name>
</gene>
<keyword evidence="8" id="KW-1185">Reference proteome</keyword>
<dbReference type="GO" id="GO:0000146">
    <property type="term" value="F:microfilament motor activity"/>
    <property type="evidence" value="ECO:0007669"/>
    <property type="project" value="TreeGrafter"/>
</dbReference>
<feature type="compositionally biased region" description="Acidic residues" evidence="5">
    <location>
        <begin position="1110"/>
        <end position="1120"/>
    </location>
</feature>
<dbReference type="OrthoDB" id="5409589at2759"/>
<keyword evidence="2" id="KW-0963">Cytoplasm</keyword>
<feature type="region of interest" description="Disordered" evidence="5">
    <location>
        <begin position="865"/>
        <end position="887"/>
    </location>
</feature>
<feature type="compositionally biased region" description="Low complexity" evidence="5">
    <location>
        <begin position="749"/>
        <end position="763"/>
    </location>
</feature>
<dbReference type="EMBL" id="QGMG01000887">
    <property type="protein sequence ID" value="TVY51169.1"/>
    <property type="molecule type" value="Genomic_DNA"/>
</dbReference>
<feature type="region of interest" description="Disordered" evidence="5">
    <location>
        <begin position="1"/>
        <end position="33"/>
    </location>
</feature>
<feature type="compositionally biased region" description="Low complexity" evidence="5">
    <location>
        <begin position="672"/>
        <end position="687"/>
    </location>
</feature>
<evidence type="ECO:0000256" key="4">
    <source>
        <dbReference type="SAM" id="Coils"/>
    </source>
</evidence>
<dbReference type="InterPro" id="IPR036534">
    <property type="entry name" value="GAR_dom_sf"/>
</dbReference>
<name>A0A7D8UMJ5_9HELO</name>
<evidence type="ECO:0000313" key="7">
    <source>
        <dbReference type="EMBL" id="TVY51169.1"/>
    </source>
</evidence>
<feature type="region of interest" description="Disordered" evidence="5">
    <location>
        <begin position="1082"/>
        <end position="1120"/>
    </location>
</feature>
<evidence type="ECO:0000256" key="3">
    <source>
        <dbReference type="ARBA" id="ARBA00023212"/>
    </source>
</evidence>
<feature type="region of interest" description="Disordered" evidence="5">
    <location>
        <begin position="1189"/>
        <end position="1276"/>
    </location>
</feature>
<dbReference type="PANTHER" id="PTHR45615">
    <property type="entry name" value="MYOSIN HEAVY CHAIN, NON-MUSCLE"/>
    <property type="match status" value="1"/>
</dbReference>
<dbReference type="PROSITE" id="PS51460">
    <property type="entry name" value="GAR"/>
    <property type="match status" value="1"/>
</dbReference>
<keyword evidence="4" id="KW-0175">Coiled coil</keyword>
<feature type="compositionally biased region" description="Basic and acidic residues" evidence="5">
    <location>
        <begin position="584"/>
        <end position="603"/>
    </location>
</feature>
<evidence type="ECO:0000256" key="2">
    <source>
        <dbReference type="ARBA" id="ARBA00022490"/>
    </source>
</evidence>
<feature type="domain" description="GAR" evidence="6">
    <location>
        <begin position="1359"/>
        <end position="1436"/>
    </location>
</feature>
<dbReference type="Proteomes" id="UP000481288">
    <property type="component" value="Unassembled WGS sequence"/>
</dbReference>
<evidence type="ECO:0000259" key="6">
    <source>
        <dbReference type="PROSITE" id="PS51460"/>
    </source>
</evidence>
<comment type="subcellular location">
    <subcellularLocation>
        <location evidence="1">Cytoplasm</location>
        <location evidence="1">Cytoskeleton</location>
    </subcellularLocation>
</comment>
<feature type="region of interest" description="Disordered" evidence="5">
    <location>
        <begin position="1316"/>
        <end position="1392"/>
    </location>
</feature>
<feature type="compositionally biased region" description="Low complexity" evidence="5">
    <location>
        <begin position="1342"/>
        <end position="1358"/>
    </location>
</feature>
<dbReference type="InterPro" id="IPR003108">
    <property type="entry name" value="GAR_dom"/>
</dbReference>
<dbReference type="PANTHER" id="PTHR45615:SF40">
    <property type="entry name" value="MYOSIN HEAVY CHAIN, NON-MUSCLE"/>
    <property type="match status" value="1"/>
</dbReference>
<organism evidence="7 8">
    <name type="scientific">Lachnellula cervina</name>
    <dbReference type="NCBI Taxonomy" id="1316786"/>
    <lineage>
        <taxon>Eukaryota</taxon>
        <taxon>Fungi</taxon>
        <taxon>Dikarya</taxon>
        <taxon>Ascomycota</taxon>
        <taxon>Pezizomycotina</taxon>
        <taxon>Leotiomycetes</taxon>
        <taxon>Helotiales</taxon>
        <taxon>Lachnaceae</taxon>
        <taxon>Lachnellula</taxon>
    </lineage>
</organism>
<evidence type="ECO:0000256" key="5">
    <source>
        <dbReference type="SAM" id="MobiDB-lite"/>
    </source>
</evidence>
<feature type="compositionally biased region" description="Low complexity" evidence="5">
    <location>
        <begin position="1239"/>
        <end position="1276"/>
    </location>
</feature>
<keyword evidence="3" id="KW-0206">Cytoskeleton</keyword>
<feature type="compositionally biased region" description="Polar residues" evidence="5">
    <location>
        <begin position="1456"/>
        <end position="1474"/>
    </location>
</feature>
<feature type="region of interest" description="Disordered" evidence="5">
    <location>
        <begin position="584"/>
        <end position="609"/>
    </location>
</feature>
<feature type="region of interest" description="Disordered" evidence="5">
    <location>
        <begin position="672"/>
        <end position="774"/>
    </location>
</feature>
<dbReference type="GO" id="GO:0016460">
    <property type="term" value="C:myosin II complex"/>
    <property type="evidence" value="ECO:0007669"/>
    <property type="project" value="TreeGrafter"/>
</dbReference>
<feature type="coiled-coil region" evidence="4">
    <location>
        <begin position="340"/>
        <end position="403"/>
    </location>
</feature>
<dbReference type="Gene3D" id="3.30.920.20">
    <property type="entry name" value="Gas2-like domain"/>
    <property type="match status" value="1"/>
</dbReference>
<feature type="region of interest" description="Disordered" evidence="5">
    <location>
        <begin position="1052"/>
        <end position="1071"/>
    </location>
</feature>
<comment type="caution">
    <text evidence="7">The sequence shown here is derived from an EMBL/GenBank/DDBJ whole genome shotgun (WGS) entry which is preliminary data.</text>
</comment>
<feature type="compositionally biased region" description="Basic and acidic residues" evidence="5">
    <location>
        <begin position="1558"/>
        <end position="1592"/>
    </location>
</feature>
<dbReference type="Pfam" id="PF02187">
    <property type="entry name" value="GAS2"/>
    <property type="match status" value="1"/>
</dbReference>
<dbReference type="GO" id="GO:0051015">
    <property type="term" value="F:actin filament binding"/>
    <property type="evidence" value="ECO:0007669"/>
    <property type="project" value="TreeGrafter"/>
</dbReference>
<feature type="compositionally biased region" description="Basic and acidic residues" evidence="5">
    <location>
        <begin position="688"/>
        <end position="715"/>
    </location>
</feature>
<feature type="coiled-coil region" evidence="4">
    <location>
        <begin position="470"/>
        <end position="581"/>
    </location>
</feature>
<dbReference type="GO" id="GO:0032982">
    <property type="term" value="C:myosin filament"/>
    <property type="evidence" value="ECO:0007669"/>
    <property type="project" value="TreeGrafter"/>
</dbReference>
<evidence type="ECO:0000256" key="1">
    <source>
        <dbReference type="ARBA" id="ARBA00004245"/>
    </source>
</evidence>
<feature type="compositionally biased region" description="Polar residues" evidence="5">
    <location>
        <begin position="877"/>
        <end position="886"/>
    </location>
</feature>
<dbReference type="GO" id="GO:0005737">
    <property type="term" value="C:cytoplasm"/>
    <property type="evidence" value="ECO:0007669"/>
    <property type="project" value="TreeGrafter"/>
</dbReference>
<evidence type="ECO:0000313" key="8">
    <source>
        <dbReference type="Proteomes" id="UP000481288"/>
    </source>
</evidence>
<feature type="region of interest" description="Disordered" evidence="5">
    <location>
        <begin position="1456"/>
        <end position="1606"/>
    </location>
</feature>
<feature type="compositionally biased region" description="Low complexity" evidence="5">
    <location>
        <begin position="1"/>
        <end position="17"/>
    </location>
</feature>
<sequence length="1606" mass="176423">MDSPILPTLLSPITPRLNPGIHTPSRPSSRPSIREHATDDILTDLTPSTTFEAFTSPSGKLRESIEAASQSERAFGIRATLASKKIQEWVNELSSWPWPTESGSAGFEMPAAKRRKISDEPNTNGSLEVEYTGSLPTADALRYEVRIEEITGDMEDLNFEEIKRQVLDTHFSAKSRPSSSASSAPMPSFLSSYTKMDDFTAIVTATVLQALPNLSRLMRLMEVWSIRLAVLRKVPPLLTALNDVEVALKSGWSAMQVPENQERGYAQALSRNTFDVMKSVLQDKVTSLGQDLDYMLDTLEGRSDTLPDSWLDRMEAIEQDYGEWAVAGDRRVREGEWDRMAKARKEAEDARRVKEAEAARLKAENDAEVSRILAEEQAAKAAKRKAEEDATNARILAEKQAAEASKLKAEKDAEVARILADEQAAEAARRKAEQGAEDERLRAEQLAVEARLKTERDEASARILAQEQATEAAKRKADEDAANARTLQEEQIADAARRKAEQDVEDERLKAEELAEQVRLTEQDEEASRILAEEQAAKVEADEVVANATRLQEEEIADATRRKAEQDVQHERIKAEQLAEELTLKTEKDAEESRRLKAKEASESVRQQVVKDAADAKRLEEEQALEAIRRKEESDAQDAERLKAEAAVNLAQQQARRDAEKAARIFEEEQALEAAQRQAELNAQNAEVARRQAIKDVENGEAAERDAKAEEERQNENSVNAAAAKKQPTHIAHPQILQRDEEAAIKTPPVSTTEAASTVVTPSIDTDSEGNESTYSPDFDLQLEKFSPFDGSSDIHPVDADVSITHNQVLQSGQNGNAIPQPKGNKISRPANIKIPPANNLGNVLQTPRTSSHLSNDAVQICKTPSTAPADNRLIQDRNSPSTPKSKLQLGHAFAKFIRHSLPSTPTEESSKRSLEFLKPSAISVPDSVCMNADHAPTPRANVFPEESTAAEETHQLLVIKSVGKVTDSPDPLLTDVPTESPQGIESADHIIASTETGDSELFEIDDSQLSIQHSRNSSVSGYSISQATPEILKAEPAEYFRPVLSPIESPRFSIHGSEPTTPTVSRTFVGDAGNLSFSTLDEDEEMSSSTPQKQAEVFPPRESTTLPSESEERDAEEVDFGDNLEDSLEMSQIGDSSTPLVARRSSLSPIDTGIKLILPTRPHSSSSETPTIVTGFVDNASTPMFPSPLSAERESFPEVEPESPSAGRVGTRNRISHDYSPPGSPALMPAIRKRGSLPSPTSPTFSTLDQSDTSSLSIEAPTFSTSDVSDTSSLSMDAPIFDNVQVSADRSMNSGPTRTSNDQLEQQISSILDSIPTKIRLTSKPEAHQASTLRPKKPRRSVTPSLRSSSSMSNYSRAPTPSFLLSPDQSQTRSRPRPQNGAPETKLYHLSRSNGEAPIKLLVRLVGENGERVMVRVGGGWADLGEYLKEYASHHGRRNANNVDNDKIEIQDLPSSRAFSGASTVRGNGNGRSTPVPESRPVSAFDRPLSSLNMRKTRKSMGESDIRSPSTPLPMMNRPAFNETPPSSGPARSSSRMSWAEDDSSLGLAGPKSKKVAISERDQEWVESMKEKVRHASAEKERRDREREFGQMERVGGTKRLFRKT</sequence>
<feature type="compositionally biased region" description="Low complexity" evidence="5">
    <location>
        <begin position="1526"/>
        <end position="1539"/>
    </location>
</feature>
<protein>
    <recommendedName>
        <fullName evidence="6">GAR domain-containing protein</fullName>
    </recommendedName>
</protein>
<dbReference type="GO" id="GO:0008017">
    <property type="term" value="F:microtubule binding"/>
    <property type="evidence" value="ECO:0007669"/>
    <property type="project" value="InterPro"/>
</dbReference>
<reference evidence="7 8" key="1">
    <citation type="submission" date="2018-05" db="EMBL/GenBank/DDBJ databases">
        <title>Whole genome sequencing for identification of molecular markers to develop diagnostic detection tools for the regulated plant pathogen Lachnellula willkommii.</title>
        <authorList>
            <person name="Giroux E."/>
            <person name="Bilodeau G."/>
        </authorList>
    </citation>
    <scope>NUCLEOTIDE SEQUENCE [LARGE SCALE GENOMIC DNA]</scope>
    <source>
        <strain evidence="7 8">CBS 625.97</strain>
    </source>
</reference>
<accession>A0A7D8UMJ5</accession>
<proteinExistence type="predicted"/>